<protein>
    <submittedName>
        <fullName evidence="2">Uncharacterized protein</fullName>
    </submittedName>
</protein>
<sequence length="114" mass="12952">MYTRTLDSHARQVKCPLSHTKSLHLPSSFTTTPIIEKRVLVADSKEPRFDAHVSERSQKSARATKEGRRKKKKKHKCIASNRSIKKAASLPNLSLDPFITPMALFQQQKQARIS</sequence>
<name>M3AIW4_PSEFD</name>
<dbReference type="Proteomes" id="UP000016932">
    <property type="component" value="Unassembled WGS sequence"/>
</dbReference>
<keyword evidence="3" id="KW-1185">Reference proteome</keyword>
<feature type="compositionally biased region" description="Basic and acidic residues" evidence="1">
    <location>
        <begin position="46"/>
        <end position="66"/>
    </location>
</feature>
<dbReference type="KEGG" id="pfj:MYCFIDRAFT_212697"/>
<dbReference type="RefSeq" id="XP_007932163.1">
    <property type="nucleotide sequence ID" value="XM_007933972.1"/>
</dbReference>
<dbReference type="EMBL" id="KB446566">
    <property type="protein sequence ID" value="EME77412.1"/>
    <property type="molecule type" value="Genomic_DNA"/>
</dbReference>
<evidence type="ECO:0000313" key="3">
    <source>
        <dbReference type="Proteomes" id="UP000016932"/>
    </source>
</evidence>
<feature type="compositionally biased region" description="Basic residues" evidence="1">
    <location>
        <begin position="67"/>
        <end position="77"/>
    </location>
</feature>
<gene>
    <name evidence="2" type="ORF">MYCFIDRAFT_212697</name>
</gene>
<proteinExistence type="predicted"/>
<dbReference type="VEuPathDB" id="FungiDB:MYCFIDRAFT_212697"/>
<dbReference type="HOGENOM" id="CLU_2122122_0_0_1"/>
<evidence type="ECO:0000256" key="1">
    <source>
        <dbReference type="SAM" id="MobiDB-lite"/>
    </source>
</evidence>
<accession>M3AIW4</accession>
<feature type="region of interest" description="Disordered" evidence="1">
    <location>
        <begin position="46"/>
        <end position="83"/>
    </location>
</feature>
<reference evidence="2 3" key="1">
    <citation type="journal article" date="2012" name="PLoS Pathog.">
        <title>Diverse lifestyles and strategies of plant pathogenesis encoded in the genomes of eighteen Dothideomycetes fungi.</title>
        <authorList>
            <person name="Ohm R.A."/>
            <person name="Feau N."/>
            <person name="Henrissat B."/>
            <person name="Schoch C.L."/>
            <person name="Horwitz B.A."/>
            <person name="Barry K.W."/>
            <person name="Condon B.J."/>
            <person name="Copeland A.C."/>
            <person name="Dhillon B."/>
            <person name="Glaser F."/>
            <person name="Hesse C.N."/>
            <person name="Kosti I."/>
            <person name="LaButti K."/>
            <person name="Lindquist E.A."/>
            <person name="Lucas S."/>
            <person name="Salamov A.A."/>
            <person name="Bradshaw R.E."/>
            <person name="Ciuffetti L."/>
            <person name="Hamelin R.C."/>
            <person name="Kema G.H.J."/>
            <person name="Lawrence C."/>
            <person name="Scott J.A."/>
            <person name="Spatafora J.W."/>
            <person name="Turgeon B.G."/>
            <person name="de Wit P.J.G.M."/>
            <person name="Zhong S."/>
            <person name="Goodwin S.B."/>
            <person name="Grigoriev I.V."/>
        </authorList>
    </citation>
    <scope>NUCLEOTIDE SEQUENCE [LARGE SCALE GENOMIC DNA]</scope>
    <source>
        <strain evidence="2 3">CIRAD86</strain>
    </source>
</reference>
<organism evidence="2 3">
    <name type="scientific">Pseudocercospora fijiensis (strain CIRAD86)</name>
    <name type="common">Black leaf streak disease fungus</name>
    <name type="synonym">Mycosphaerella fijiensis</name>
    <dbReference type="NCBI Taxonomy" id="383855"/>
    <lineage>
        <taxon>Eukaryota</taxon>
        <taxon>Fungi</taxon>
        <taxon>Dikarya</taxon>
        <taxon>Ascomycota</taxon>
        <taxon>Pezizomycotina</taxon>
        <taxon>Dothideomycetes</taxon>
        <taxon>Dothideomycetidae</taxon>
        <taxon>Mycosphaerellales</taxon>
        <taxon>Mycosphaerellaceae</taxon>
        <taxon>Pseudocercospora</taxon>
    </lineage>
</organism>
<dbReference type="AlphaFoldDB" id="M3AIW4"/>
<evidence type="ECO:0000313" key="2">
    <source>
        <dbReference type="EMBL" id="EME77412.1"/>
    </source>
</evidence>
<dbReference type="GeneID" id="19337800"/>